<name>A0A1X0QJZ5_9MICR</name>
<accession>A0A1X0QJZ5</accession>
<reference evidence="1 2" key="1">
    <citation type="journal article" date="2017" name="Environ. Microbiol.">
        <title>Decay of the glycolytic pathway and adaptation to intranuclear parasitism within Enterocytozoonidae microsporidia.</title>
        <authorList>
            <person name="Wiredu Boakye D."/>
            <person name="Jaroenlak P."/>
            <person name="Prachumwat A."/>
            <person name="Williams T.A."/>
            <person name="Bateman K.S."/>
            <person name="Itsathitphaisarn O."/>
            <person name="Sritunyalucksana K."/>
            <person name="Paszkiewicz K.H."/>
            <person name="Moore K.A."/>
            <person name="Stentiford G.D."/>
            <person name="Williams B.A."/>
        </authorList>
    </citation>
    <scope>NUCLEOTIDE SEQUENCE [LARGE SCALE GENOMIC DNA]</scope>
    <source>
        <strain evidence="2">canceri</strain>
    </source>
</reference>
<evidence type="ECO:0000313" key="2">
    <source>
        <dbReference type="Proteomes" id="UP000192501"/>
    </source>
</evidence>
<evidence type="ECO:0000313" key="1">
    <source>
        <dbReference type="EMBL" id="ORE00111.1"/>
    </source>
</evidence>
<dbReference type="VEuPathDB" id="MicrosporidiaDB:A0H76_2245"/>
<protein>
    <submittedName>
        <fullName evidence="1">Uncharacterized protein</fullName>
    </submittedName>
</protein>
<organism evidence="1 2">
    <name type="scientific">Hepatospora eriocheir</name>
    <dbReference type="NCBI Taxonomy" id="1081669"/>
    <lineage>
        <taxon>Eukaryota</taxon>
        <taxon>Fungi</taxon>
        <taxon>Fungi incertae sedis</taxon>
        <taxon>Microsporidia</taxon>
        <taxon>Hepatosporidae</taxon>
        <taxon>Hepatospora</taxon>
    </lineage>
</organism>
<dbReference type="VEuPathDB" id="MicrosporidiaDB:HERIO_147"/>
<gene>
    <name evidence="1" type="ORF">A0H76_2245</name>
</gene>
<dbReference type="Proteomes" id="UP000192501">
    <property type="component" value="Unassembled WGS sequence"/>
</dbReference>
<comment type="caution">
    <text evidence="1">The sequence shown here is derived from an EMBL/GenBank/DDBJ whole genome shotgun (WGS) entry which is preliminary data.</text>
</comment>
<sequence>MFFINKIEILIINDRFINKKHVFIFNKKMFLSILNIIKCYNLGVIKNLDIESTIFDESESQYYVTNEDVYGYNLKTSKLDVTFDNKRELLTINCPVFTVNWNDISVKQNGEICKKGEITGCINILSSNYQNKCAWIVGDIILQFKNKTFELSEVTGFLNIIFSSENEKAEMFSYTVDGSLNIREDKKDNSFVVDGSLKFIKTGFN</sequence>
<dbReference type="AlphaFoldDB" id="A0A1X0QJZ5"/>
<proteinExistence type="predicted"/>
<dbReference type="EMBL" id="LTAI01000063">
    <property type="protein sequence ID" value="ORE00111.1"/>
    <property type="molecule type" value="Genomic_DNA"/>
</dbReference>